<dbReference type="InterPro" id="IPR015797">
    <property type="entry name" value="NUDIX_hydrolase-like_dom_sf"/>
</dbReference>
<dbReference type="CDD" id="cd03425">
    <property type="entry name" value="NUDIX_MutT_NudA_like"/>
    <property type="match status" value="1"/>
</dbReference>
<evidence type="ECO:0000256" key="12">
    <source>
        <dbReference type="RuleBase" id="RU003476"/>
    </source>
</evidence>
<evidence type="ECO:0000256" key="7">
    <source>
        <dbReference type="ARBA" id="ARBA00022801"/>
    </source>
</evidence>
<dbReference type="InterPro" id="IPR020084">
    <property type="entry name" value="NUDIX_hydrolase_CS"/>
</dbReference>
<keyword evidence="8" id="KW-0460">Magnesium</keyword>
<comment type="cofactor">
    <cofactor evidence="1">
        <name>Mg(2+)</name>
        <dbReference type="ChEBI" id="CHEBI:18420"/>
    </cofactor>
</comment>
<dbReference type="EMBL" id="JACCBV010000001">
    <property type="protein sequence ID" value="NYE18735.1"/>
    <property type="molecule type" value="Genomic_DNA"/>
</dbReference>
<dbReference type="GO" id="GO:0006260">
    <property type="term" value="P:DNA replication"/>
    <property type="evidence" value="ECO:0007669"/>
    <property type="project" value="UniProtKB-KW"/>
</dbReference>
<dbReference type="GO" id="GO:0006281">
    <property type="term" value="P:DNA repair"/>
    <property type="evidence" value="ECO:0007669"/>
    <property type="project" value="UniProtKB-KW"/>
</dbReference>
<evidence type="ECO:0000256" key="1">
    <source>
        <dbReference type="ARBA" id="ARBA00001946"/>
    </source>
</evidence>
<proteinExistence type="inferred from homology"/>
<keyword evidence="5" id="KW-0479">Metal-binding</keyword>
<evidence type="ECO:0000256" key="8">
    <source>
        <dbReference type="ARBA" id="ARBA00022842"/>
    </source>
</evidence>
<dbReference type="AlphaFoldDB" id="A0A7Y9GLJ9"/>
<dbReference type="Gene3D" id="3.90.79.10">
    <property type="entry name" value="Nucleoside Triphosphate Pyrophosphohydrolase"/>
    <property type="match status" value="1"/>
</dbReference>
<dbReference type="InterPro" id="IPR047127">
    <property type="entry name" value="MutT-like"/>
</dbReference>
<evidence type="ECO:0000256" key="11">
    <source>
        <dbReference type="ARBA" id="ARBA00038905"/>
    </source>
</evidence>
<evidence type="ECO:0000313" key="14">
    <source>
        <dbReference type="EMBL" id="NYE18735.1"/>
    </source>
</evidence>
<evidence type="ECO:0000256" key="10">
    <source>
        <dbReference type="ARBA" id="ARBA00035861"/>
    </source>
</evidence>
<protein>
    <recommendedName>
        <fullName evidence="11">8-oxo-dGTP diphosphatase</fullName>
        <ecNumber evidence="11">3.6.1.55</ecNumber>
    </recommendedName>
</protein>
<dbReference type="PRINTS" id="PR00502">
    <property type="entry name" value="NUDIXFAMILY"/>
</dbReference>
<keyword evidence="15" id="KW-1185">Reference proteome</keyword>
<keyword evidence="7 12" id="KW-0378">Hydrolase</keyword>
<keyword evidence="9" id="KW-0234">DNA repair</keyword>
<evidence type="ECO:0000259" key="13">
    <source>
        <dbReference type="PROSITE" id="PS51462"/>
    </source>
</evidence>
<evidence type="ECO:0000256" key="3">
    <source>
        <dbReference type="ARBA" id="ARBA00022457"/>
    </source>
</evidence>
<dbReference type="Proteomes" id="UP000576969">
    <property type="component" value="Unassembled WGS sequence"/>
</dbReference>
<reference evidence="14 15" key="1">
    <citation type="submission" date="2020-07" db="EMBL/GenBank/DDBJ databases">
        <title>Sequencing the genomes of 1000 actinobacteria strains.</title>
        <authorList>
            <person name="Klenk H.-P."/>
        </authorList>
    </citation>
    <scope>NUCLEOTIDE SEQUENCE [LARGE SCALE GENOMIC DNA]</scope>
    <source>
        <strain evidence="14 15">DSM 24662</strain>
    </source>
</reference>
<comment type="catalytic activity">
    <reaction evidence="10">
        <text>8-oxo-dGTP + H2O = 8-oxo-dGMP + diphosphate + H(+)</text>
        <dbReference type="Rhea" id="RHEA:31575"/>
        <dbReference type="ChEBI" id="CHEBI:15377"/>
        <dbReference type="ChEBI" id="CHEBI:15378"/>
        <dbReference type="ChEBI" id="CHEBI:33019"/>
        <dbReference type="ChEBI" id="CHEBI:63224"/>
        <dbReference type="ChEBI" id="CHEBI:77896"/>
        <dbReference type="EC" id="3.6.1.55"/>
    </reaction>
</comment>
<evidence type="ECO:0000313" key="15">
    <source>
        <dbReference type="Proteomes" id="UP000576969"/>
    </source>
</evidence>
<keyword evidence="6" id="KW-0227">DNA damage</keyword>
<dbReference type="RefSeq" id="WP_343048641.1">
    <property type="nucleotide sequence ID" value="NZ_JACCBV010000001.1"/>
</dbReference>
<dbReference type="PROSITE" id="PS51462">
    <property type="entry name" value="NUDIX"/>
    <property type="match status" value="1"/>
</dbReference>
<dbReference type="InterPro" id="IPR000086">
    <property type="entry name" value="NUDIX_hydrolase_dom"/>
</dbReference>
<accession>A0A7Y9GLJ9</accession>
<dbReference type="PANTHER" id="PTHR47707:SF1">
    <property type="entry name" value="NUDIX HYDROLASE FAMILY PROTEIN"/>
    <property type="match status" value="1"/>
</dbReference>
<evidence type="ECO:0000256" key="2">
    <source>
        <dbReference type="ARBA" id="ARBA00005582"/>
    </source>
</evidence>
<dbReference type="GO" id="GO:0044715">
    <property type="term" value="F:8-oxo-dGDP phosphatase activity"/>
    <property type="evidence" value="ECO:0007669"/>
    <property type="project" value="TreeGrafter"/>
</dbReference>
<dbReference type="InterPro" id="IPR020476">
    <property type="entry name" value="Nudix_hydrolase"/>
</dbReference>
<evidence type="ECO:0000256" key="6">
    <source>
        <dbReference type="ARBA" id="ARBA00022763"/>
    </source>
</evidence>
<name>A0A7Y9GLJ9_9MICO</name>
<evidence type="ECO:0000256" key="4">
    <source>
        <dbReference type="ARBA" id="ARBA00022705"/>
    </source>
</evidence>
<dbReference type="EC" id="3.6.1.55" evidence="11"/>
<evidence type="ECO:0000256" key="5">
    <source>
        <dbReference type="ARBA" id="ARBA00022723"/>
    </source>
</evidence>
<keyword evidence="4" id="KW-0235">DNA replication</keyword>
<dbReference type="GO" id="GO:0044716">
    <property type="term" value="F:8-oxo-GDP phosphatase activity"/>
    <property type="evidence" value="ECO:0007669"/>
    <property type="project" value="TreeGrafter"/>
</dbReference>
<organism evidence="14 15">
    <name type="scientific">Microbacterium immunditiarum</name>
    <dbReference type="NCBI Taxonomy" id="337480"/>
    <lineage>
        <taxon>Bacteria</taxon>
        <taxon>Bacillati</taxon>
        <taxon>Actinomycetota</taxon>
        <taxon>Actinomycetes</taxon>
        <taxon>Micrococcales</taxon>
        <taxon>Microbacteriaceae</taxon>
        <taxon>Microbacterium</taxon>
    </lineage>
</organism>
<dbReference type="GO" id="GO:0046872">
    <property type="term" value="F:metal ion binding"/>
    <property type="evidence" value="ECO:0007669"/>
    <property type="project" value="UniProtKB-KW"/>
</dbReference>
<dbReference type="SUPFAM" id="SSF55811">
    <property type="entry name" value="Nudix"/>
    <property type="match status" value="1"/>
</dbReference>
<feature type="domain" description="Nudix hydrolase" evidence="13">
    <location>
        <begin position="6"/>
        <end position="130"/>
    </location>
</feature>
<sequence length="135" mass="14200">MSDALPTIDVVAAVVERDGAFLACRRAAGRAAAGKWEFPGGKVEASESPADALVREIREELGVSIEVAGELVVVEPGRDGGIRLICLHARLEGPPPVASTDHDELRWVARDELAALDWAEPDVPAVRLLADGTAG</sequence>
<evidence type="ECO:0000256" key="9">
    <source>
        <dbReference type="ARBA" id="ARBA00023204"/>
    </source>
</evidence>
<keyword evidence="3" id="KW-0515">Mutator protein</keyword>
<gene>
    <name evidence="14" type="ORF">BJ991_000763</name>
</gene>
<dbReference type="GO" id="GO:0008413">
    <property type="term" value="F:8-oxo-7,8-dihydroguanosine triphosphate pyrophosphatase activity"/>
    <property type="evidence" value="ECO:0007669"/>
    <property type="project" value="TreeGrafter"/>
</dbReference>
<comment type="caution">
    <text evidence="14">The sequence shown here is derived from an EMBL/GenBank/DDBJ whole genome shotgun (WGS) entry which is preliminary data.</text>
</comment>
<dbReference type="GO" id="GO:0035539">
    <property type="term" value="F:8-oxo-7,8-dihydrodeoxyguanosine triphosphate pyrophosphatase activity"/>
    <property type="evidence" value="ECO:0007669"/>
    <property type="project" value="UniProtKB-EC"/>
</dbReference>
<comment type="similarity">
    <text evidence="2 12">Belongs to the Nudix hydrolase family.</text>
</comment>
<dbReference type="PROSITE" id="PS00893">
    <property type="entry name" value="NUDIX_BOX"/>
    <property type="match status" value="1"/>
</dbReference>
<dbReference type="Pfam" id="PF00293">
    <property type="entry name" value="NUDIX"/>
    <property type="match status" value="1"/>
</dbReference>
<dbReference type="PANTHER" id="PTHR47707">
    <property type="entry name" value="8-OXO-DGTP DIPHOSPHATASE"/>
    <property type="match status" value="1"/>
</dbReference>